<dbReference type="InterPro" id="IPR018676">
    <property type="entry name" value="DUF2149"/>
</dbReference>
<dbReference type="Pfam" id="PF09919">
    <property type="entry name" value="DUF2149"/>
    <property type="match status" value="1"/>
</dbReference>
<dbReference type="OrthoDB" id="8756620at2"/>
<evidence type="ECO:0000313" key="3">
    <source>
        <dbReference type="Proteomes" id="UP000271256"/>
    </source>
</evidence>
<dbReference type="AlphaFoldDB" id="A0A494X092"/>
<keyword evidence="1" id="KW-1133">Transmembrane helix</keyword>
<protein>
    <submittedName>
        <fullName evidence="2">DUF2149 domain-containing protein</fullName>
    </submittedName>
</protein>
<keyword evidence="1" id="KW-0472">Membrane</keyword>
<evidence type="ECO:0000313" key="2">
    <source>
        <dbReference type="EMBL" id="RKO66555.1"/>
    </source>
</evidence>
<reference evidence="2 3" key="1">
    <citation type="submission" date="2018-10" db="EMBL/GenBank/DDBJ databases">
        <authorList>
            <person name="Grouzdev D.S."/>
            <person name="Krutkina M.S."/>
            <person name="Tourova T.P."/>
            <person name="Nazina T.N."/>
        </authorList>
    </citation>
    <scope>NUCLEOTIDE SEQUENCE [LARGE SCALE GENOMIC DNA]</scope>
    <source>
        <strain evidence="2 3">435</strain>
    </source>
</reference>
<dbReference type="EMBL" id="RBWE01000001">
    <property type="protein sequence ID" value="RKO66555.1"/>
    <property type="molecule type" value="Genomic_DNA"/>
</dbReference>
<dbReference type="Proteomes" id="UP000271256">
    <property type="component" value="Unassembled WGS sequence"/>
</dbReference>
<keyword evidence="3" id="KW-1185">Reference proteome</keyword>
<evidence type="ECO:0000256" key="1">
    <source>
        <dbReference type="SAM" id="Phobius"/>
    </source>
</evidence>
<comment type="caution">
    <text evidence="2">The sequence shown here is derived from an EMBL/GenBank/DDBJ whole genome shotgun (WGS) entry which is preliminary data.</text>
</comment>
<gene>
    <name evidence="2" type="ORF">D7024_06060</name>
</gene>
<proteinExistence type="predicted"/>
<feature type="transmembrane region" description="Helical" evidence="1">
    <location>
        <begin position="21"/>
        <end position="47"/>
    </location>
</feature>
<accession>A0A494X092</accession>
<sequence>MKAVLFRRRRRERLSAEEVDLLGGLANLIDVMLVFCCGLMVALVLSWNLQNIIFAKVKPEEKQRLMQSIQRVINVERGKELKEIPGIEQGGGFGYQEMGTVYQDPKTGKLIMIEKNSQ</sequence>
<organism evidence="2 3">
    <name type="scientific">Desulfofundulus salinus</name>
    <dbReference type="NCBI Taxonomy" id="2419843"/>
    <lineage>
        <taxon>Bacteria</taxon>
        <taxon>Bacillati</taxon>
        <taxon>Bacillota</taxon>
        <taxon>Clostridia</taxon>
        <taxon>Eubacteriales</taxon>
        <taxon>Peptococcaceae</taxon>
        <taxon>Desulfofundulus</taxon>
    </lineage>
</organism>
<keyword evidence="1" id="KW-0812">Transmembrane</keyword>
<name>A0A494X092_9FIRM</name>